<organism evidence="1 2">
    <name type="scientific">Naganishia adeliensis</name>
    <dbReference type="NCBI Taxonomy" id="92952"/>
    <lineage>
        <taxon>Eukaryota</taxon>
        <taxon>Fungi</taxon>
        <taxon>Dikarya</taxon>
        <taxon>Basidiomycota</taxon>
        <taxon>Agaricomycotina</taxon>
        <taxon>Tremellomycetes</taxon>
        <taxon>Filobasidiales</taxon>
        <taxon>Filobasidiaceae</taxon>
        <taxon>Naganishia</taxon>
    </lineage>
</organism>
<dbReference type="Proteomes" id="UP001230649">
    <property type="component" value="Unassembled WGS sequence"/>
</dbReference>
<sequence>MLARVSVTNTSYAEAGSLSEQRIIILCRFNAAPSLPPYHRSTIPPSSVESYYSGHMRGPRDSDLAGLLVLVPILAEGRRPSSSSTTYDSSSNRIAQAYSNSTNTIAPAQALNHDFSYAAPISTKRLSWRAGLGPVSQHLADLNIYRLVPDSAVPIEDEEQHLQAVENDFLVYLDDSDMSGCRVVPLPARMTTTAELYPRIYELEAQVADLIAQRNDLAQQLSESVSDRSHQDVKYENLWQQYMDKGF</sequence>
<proteinExistence type="predicted"/>
<gene>
    <name evidence="1" type="ORF">QFC20_004772</name>
</gene>
<protein>
    <submittedName>
        <fullName evidence="1">Uncharacterized protein</fullName>
    </submittedName>
</protein>
<evidence type="ECO:0000313" key="1">
    <source>
        <dbReference type="EMBL" id="KAJ9103616.1"/>
    </source>
</evidence>
<evidence type="ECO:0000313" key="2">
    <source>
        <dbReference type="Proteomes" id="UP001230649"/>
    </source>
</evidence>
<accession>A0ACC2VYC6</accession>
<dbReference type="EMBL" id="JASBWS010000058">
    <property type="protein sequence ID" value="KAJ9103616.1"/>
    <property type="molecule type" value="Genomic_DNA"/>
</dbReference>
<name>A0ACC2VYC6_9TREE</name>
<keyword evidence="2" id="KW-1185">Reference proteome</keyword>
<comment type="caution">
    <text evidence="1">The sequence shown here is derived from an EMBL/GenBank/DDBJ whole genome shotgun (WGS) entry which is preliminary data.</text>
</comment>
<reference evidence="1" key="1">
    <citation type="submission" date="2023-04" db="EMBL/GenBank/DDBJ databases">
        <title>Draft Genome sequencing of Naganishia species isolated from polar environments using Oxford Nanopore Technology.</title>
        <authorList>
            <person name="Leo P."/>
            <person name="Venkateswaran K."/>
        </authorList>
    </citation>
    <scope>NUCLEOTIDE SEQUENCE</scope>
    <source>
        <strain evidence="1">MNA-CCFEE 5262</strain>
    </source>
</reference>